<dbReference type="GO" id="GO:0005634">
    <property type="term" value="C:nucleus"/>
    <property type="evidence" value="ECO:0007669"/>
    <property type="project" value="TreeGrafter"/>
</dbReference>
<protein>
    <submittedName>
        <fullName evidence="4">Protein NO VEIN, C-terminal</fullName>
    </submittedName>
</protein>
<comment type="caution">
    <text evidence="4">The sequence shown here is derived from an EMBL/GenBank/DDBJ whole genome shotgun (WGS) entry which is preliminary data.</text>
</comment>
<dbReference type="GO" id="GO:0010305">
    <property type="term" value="P:leaf vascular tissue pattern formation"/>
    <property type="evidence" value="ECO:0007669"/>
    <property type="project" value="TreeGrafter"/>
</dbReference>
<dbReference type="InterPro" id="IPR052957">
    <property type="entry name" value="Auxin_embryo_med"/>
</dbReference>
<feature type="region of interest" description="Disordered" evidence="1">
    <location>
        <begin position="1151"/>
        <end position="1173"/>
    </location>
</feature>
<feature type="domain" description="Sacsin/Nov" evidence="3">
    <location>
        <begin position="1313"/>
        <end position="1458"/>
    </location>
</feature>
<evidence type="ECO:0000313" key="4">
    <source>
        <dbReference type="EMBL" id="KAK6928656.1"/>
    </source>
</evidence>
<feature type="compositionally biased region" description="Polar residues" evidence="1">
    <location>
        <begin position="416"/>
        <end position="430"/>
    </location>
</feature>
<keyword evidence="5" id="KW-1185">Reference proteome</keyword>
<feature type="region of interest" description="Disordered" evidence="1">
    <location>
        <begin position="383"/>
        <end position="456"/>
    </location>
</feature>
<accession>A0AAN8VEU9</accession>
<dbReference type="InterPro" id="IPR024975">
    <property type="entry name" value="NOV_C"/>
</dbReference>
<evidence type="ECO:0000259" key="3">
    <source>
        <dbReference type="Pfam" id="PF25794"/>
    </source>
</evidence>
<dbReference type="NCBIfam" id="NF047352">
    <property type="entry name" value="P_loop_sacsin"/>
    <property type="match status" value="1"/>
</dbReference>
<feature type="domain" description="Protein NO VEIN C-terminal" evidence="2">
    <location>
        <begin position="2743"/>
        <end position="2828"/>
    </location>
</feature>
<reference evidence="4 5" key="1">
    <citation type="submission" date="2023-12" db="EMBL/GenBank/DDBJ databases">
        <title>A high-quality genome assembly for Dillenia turbinata (Dilleniales).</title>
        <authorList>
            <person name="Chanderbali A."/>
        </authorList>
    </citation>
    <scope>NUCLEOTIDE SEQUENCE [LARGE SCALE GENOMIC DNA]</scope>
    <source>
        <strain evidence="4">LSX21</strain>
        <tissue evidence="4">Leaf</tissue>
    </source>
</reference>
<evidence type="ECO:0000256" key="1">
    <source>
        <dbReference type="SAM" id="MobiDB-lite"/>
    </source>
</evidence>
<dbReference type="Pfam" id="PF13020">
    <property type="entry name" value="NOV_C"/>
    <property type="match status" value="1"/>
</dbReference>
<feature type="region of interest" description="Disordered" evidence="1">
    <location>
        <begin position="87"/>
        <end position="109"/>
    </location>
</feature>
<dbReference type="PANTHER" id="PTHR32387:SF0">
    <property type="entry name" value="PROTEIN NO VEIN"/>
    <property type="match status" value="1"/>
</dbReference>
<dbReference type="GO" id="GO:0048364">
    <property type="term" value="P:root development"/>
    <property type="evidence" value="ECO:0007669"/>
    <property type="project" value="TreeGrafter"/>
</dbReference>
<dbReference type="InterPro" id="IPR058210">
    <property type="entry name" value="SACS/Nov_dom"/>
</dbReference>
<dbReference type="PANTHER" id="PTHR32387">
    <property type="entry name" value="WU:FJ29H11"/>
    <property type="match status" value="1"/>
</dbReference>
<evidence type="ECO:0000259" key="2">
    <source>
        <dbReference type="Pfam" id="PF13020"/>
    </source>
</evidence>
<dbReference type="GO" id="GO:0009793">
    <property type="term" value="P:embryo development ending in seed dormancy"/>
    <property type="evidence" value="ECO:0007669"/>
    <property type="project" value="TreeGrafter"/>
</dbReference>
<evidence type="ECO:0000313" key="5">
    <source>
        <dbReference type="Proteomes" id="UP001370490"/>
    </source>
</evidence>
<name>A0AAN8VEU9_9MAGN</name>
<dbReference type="EMBL" id="JBAMMX010000013">
    <property type="protein sequence ID" value="KAK6928656.1"/>
    <property type="molecule type" value="Genomic_DNA"/>
</dbReference>
<sequence length="2861" mass="322005">MHGQQQPRHRRVGGRGRGEPPQPPPQQFTPNFFQNPNIYFQNPSFIQALSPFIQNPNLLLQNLNSFVQNQNPNLLAQNCSILNQNPILPHPPPTPNQNHGFHQQQRPNPNRQQLIEKVDAAAGKARQELLAAGESVSSWQVSQSALLAVQADSWSSLGFPLQEVPSLRSLIAIEGKINAYIHCFVGVHRITSLHELDVAICKNEGVEQFEDLELGPLLRHPLVKHYFSVNSDAARVFKITTGEIISCLCEYVDKHKQKNIKPEDFLDFIAQKRSVVGRENLGVRIQSLGLHISLIREAKRSENATFQKYFSESKLKSENRMRKRPLLSSEKKQLGERFRAISERIKSFPSVNVDFCGKHIRFVSSSEDDESDDNECEDKDDIATSSLVLPTSDRVSSCPYPSATEERTRLGLKAETVSSPPSGRSCQKENNGPPKKKRKYEDQGSANLPSPDPAKQDGVEYLARKRENDGNDYCSVNGLDLSLTTDSVMTFIAQWKETCLEGNINKVFERMLLYYSIEGQKKKRMRSMFSLFPFVGLLNVAVTSIKCGMWDSMYDVLQAVDLQGASVFPSSKSVECETIDVEPSDKDVQSVAEHILEHGSGCFDGNESEGKDLLPPLELQSSKLLNILVLMSRGDFKGLSRPHAAIILEFVPPKKPLQAQPLLLIFRFDLLLRVLLDFSAEDIVRKMVSYFEFDHGIQTKENSLLEKVFIFLRRIQDCEVWLTEQFCIKDFQSLGYGEFFTFLEKNASLLPNAILKCFSNDVHEKYPLEVSLLQHQLSALLSQALNSSWEDEIISQQRISELLTIQFPLVCFLVKNNGCQEDLSSHLLEHNKISSNSVLFSAALLGTLTPAGSLISTRKDSLSSEEGKLDEYETQNATKIQSTTSKDAFEVLHRVPLMSDLNSWSHWDLIFAPSLGPLVKWLMTEANTNEILCLVTRDGKVIRVDPSVTIDSLLEAMLQVSSFQTALQLLSLLAKYGGKRHLPLSLLKSYARQAFETILKNCMDRSEVNKNVKFLTDGKSLDNCGMLSEGPAYGPKREALFNLQRTSNAVPIMSRFILDCLIYLPSEFRYFAAEILLSGLRSVVKDAPSSILSQCKQLEQRLMLHDIGLALGVMEWIDDYNSFYSSTTSDIFVSSKASYIRSESYGKIRTGPSDESVNFPSSDKEKITTGPTETRGLDEKSIEVCQFIDGVEVSNDKVNDVGEVDRLELQEVKDAALFIESIRREEFGLDPSLSSMETSMLKKQHARLGRALHCLSQELYSQDSHFLLELLGYGLGDFFIDTASYHVVQNADDNIYEDNVEPMLTFILREEGIVVLNNERGFSPENIKALCDVGNSTKRGSNAGYIGKKGIGFKSVFRVTDAPEIHSNGFHVKFDITEGQIGFVLPTSISPCDIDLFRKMVSRDADEMDGDCNTCIVLPFRSKLSKGTSMDSITNMFSDLHPSLLLFLHRLQCIKFRNMLDDKLVAMRKECLGNGIIKVSHGEEKMTWLVVSQNLRSEFIRQDVQTTEIALAFTIHECDARDYAQHLKQQPVFAFLPLRTYGLKFILQGDFVLPSSREEVDGDSPWNQWLLSKFPALFVTAKKAFCALPCFSESPGKAVTAYMSFVPLMGEVLGFFSSLPRLIISELKESDCLLCEGQNSNWVRPCKVLRGWDEQARILLPDGLLNEHLGLGFMDKDIFLPDILANALGVMEYGPKILLQFIKSLCYSKNGLKSVGLGWLSSWLNTFYMMLIRSTGKNLDSSMELDLLANLRKLPFIPLSNGCFASLDEGTIWLASDAQKKGLEDSLLLETFPSLSAKLRTVSSALLSASPLGSTENDVTVLDNITKMLHRIGIQPLSAHEIVMLHVLPAFSDARTTQKDVKLMTEYLSFVMFHLQSSCFSCHVERESILSVLRNEAVILTNFGYRRPVDVPIHFSMAYGNPIDVNKLINCLDLKWHEVDITYLRHPVTETLSGGLTKWRNFFQELGVTDFVQVVQVEKAAADLSHSLMEKNVWERVLIPPGSTVKDWESHELISLLSQLSSNRKHEGCRYLLEILDALWDGYFSDKVTGSVTSKEENNISFKSSLVRSICDFQWVASSVDHELHYPEELFYDIDSIRSILGATAPYAAPKVGSEKLLRHIGFKTQVTIDDALAVFDMWTRSETPFKASIDENAAKQKSFQGLKSIPTADLFLEQMSKFYAYIWREMATSRQKIIQKFTSGPFIFVPFVSGFKHAEVVPGKFLSSEEAFWQDFTHSVDQMKDALGPTSLSMTLCSFYPGLHDFFVNECGLHEFPSFRSYVQILLQLSIAALPSQVADIVFKVFLKWGAELKSGSVSHEDVDYLKESLLGLEFTILPTAQDKWVSLHPSFGLVCWCDDNNLRTEFKHSMNIDFLYFGELKQDEKVVLHADVAFVLQTLGIPALSEVVTREAIYYGQSDSSIKASLVDWALPYAQRYIYNVNHDKYAQLEQSEFINLKNLQVVGVEKLFCRNVIKRCGIQSKKRIDCNCLLQGNVLYVTQDSDSYSVFMELSRLLYDGKSELHLANFLHMIATMAETGTSREQIDHFISNSQKLLMLPDDEPTWCLLSGPQIIKHDDHLGTNSSSALNNKQIATISKRKQGTNSNWPPADWKTAPDVRFAQEHGFRTKPMADPVRSLHREVEDRTESAVLNTQHEFEVEVDADWVIEDDPTSTIMESVFPDTENVDFSIHACNENTAEKGVVSAPIDLLPISDVPKSGSSTFCKRDQLIFGTFNGKQAALVGRVGELVAFKYFSKKDVKTVWVNENAETGLPYDIVVGEGNSQEYIEVKATRSAKKDWFIISAREWQFAVEKGDSFCIAYVVLAANNNARVSVFRNPVKLCLQGKLQLVVMMPKQQTEFSIVS</sequence>
<dbReference type="SUPFAM" id="SSF55874">
    <property type="entry name" value="ATPase domain of HSP90 chaperone/DNA topoisomerase II/histidine kinase"/>
    <property type="match status" value="1"/>
</dbReference>
<dbReference type="Pfam" id="PF25794">
    <property type="entry name" value="SACS"/>
    <property type="match status" value="1"/>
</dbReference>
<gene>
    <name evidence="4" type="ORF">RJ641_004861</name>
</gene>
<dbReference type="Proteomes" id="UP001370490">
    <property type="component" value="Unassembled WGS sequence"/>
</dbReference>
<organism evidence="4 5">
    <name type="scientific">Dillenia turbinata</name>
    <dbReference type="NCBI Taxonomy" id="194707"/>
    <lineage>
        <taxon>Eukaryota</taxon>
        <taxon>Viridiplantae</taxon>
        <taxon>Streptophyta</taxon>
        <taxon>Embryophyta</taxon>
        <taxon>Tracheophyta</taxon>
        <taxon>Spermatophyta</taxon>
        <taxon>Magnoliopsida</taxon>
        <taxon>eudicotyledons</taxon>
        <taxon>Gunneridae</taxon>
        <taxon>Pentapetalae</taxon>
        <taxon>Dilleniales</taxon>
        <taxon>Dilleniaceae</taxon>
        <taxon>Dillenia</taxon>
    </lineage>
</organism>
<feature type="region of interest" description="Disordered" evidence="1">
    <location>
        <begin position="1"/>
        <end position="34"/>
    </location>
</feature>
<feature type="compositionally biased region" description="Low complexity" evidence="1">
    <location>
        <begin position="96"/>
        <end position="109"/>
    </location>
</feature>
<feature type="compositionally biased region" description="Polar residues" evidence="1">
    <location>
        <begin position="383"/>
        <end position="395"/>
    </location>
</feature>
<proteinExistence type="predicted"/>
<dbReference type="Gene3D" id="3.30.565.10">
    <property type="entry name" value="Histidine kinase-like ATPase, C-terminal domain"/>
    <property type="match status" value="1"/>
</dbReference>
<dbReference type="InterPro" id="IPR036890">
    <property type="entry name" value="HATPase_C_sf"/>
</dbReference>